<protein>
    <submittedName>
        <fullName evidence="1">Uncharacterized protein</fullName>
    </submittedName>
</protein>
<evidence type="ECO:0000313" key="1">
    <source>
        <dbReference type="EnsemblPlants" id="AVESA.00010b.r2.6CG1148790.1.CDS.1"/>
    </source>
</evidence>
<dbReference type="EnsemblPlants" id="AVESA.00010b.r2.6CG1148790.1">
    <property type="protein sequence ID" value="AVESA.00010b.r2.6CG1148790.1.CDS.1"/>
    <property type="gene ID" value="AVESA.00010b.r2.6CG1148790"/>
</dbReference>
<proteinExistence type="predicted"/>
<name>A0ACD5ZHC8_AVESA</name>
<evidence type="ECO:0000313" key="2">
    <source>
        <dbReference type="Proteomes" id="UP001732700"/>
    </source>
</evidence>
<keyword evidence="2" id="KW-1185">Reference proteome</keyword>
<reference evidence="1" key="1">
    <citation type="submission" date="2021-05" db="EMBL/GenBank/DDBJ databases">
        <authorList>
            <person name="Scholz U."/>
            <person name="Mascher M."/>
            <person name="Fiebig A."/>
        </authorList>
    </citation>
    <scope>NUCLEOTIDE SEQUENCE [LARGE SCALE GENOMIC DNA]</scope>
</reference>
<reference evidence="1" key="2">
    <citation type="submission" date="2025-09" db="UniProtKB">
        <authorList>
            <consortium name="EnsemblPlants"/>
        </authorList>
    </citation>
    <scope>IDENTIFICATION</scope>
</reference>
<accession>A0ACD5ZHC8</accession>
<dbReference type="Proteomes" id="UP001732700">
    <property type="component" value="Chromosome 6C"/>
</dbReference>
<organism evidence="1 2">
    <name type="scientific">Avena sativa</name>
    <name type="common">Oat</name>
    <dbReference type="NCBI Taxonomy" id="4498"/>
    <lineage>
        <taxon>Eukaryota</taxon>
        <taxon>Viridiplantae</taxon>
        <taxon>Streptophyta</taxon>
        <taxon>Embryophyta</taxon>
        <taxon>Tracheophyta</taxon>
        <taxon>Spermatophyta</taxon>
        <taxon>Magnoliopsida</taxon>
        <taxon>Liliopsida</taxon>
        <taxon>Poales</taxon>
        <taxon>Poaceae</taxon>
        <taxon>BOP clade</taxon>
        <taxon>Pooideae</taxon>
        <taxon>Poodae</taxon>
        <taxon>Poeae</taxon>
        <taxon>Poeae Chloroplast Group 1 (Aveneae type)</taxon>
        <taxon>Aveninae</taxon>
        <taxon>Avena</taxon>
    </lineage>
</organism>
<sequence length="379" mass="42385">MAEAAGGAAAETAPLLRGIPDEIVVWEILVRLPPKSLLRCRAVSPAWRRATSTRDFLLAHHGRQPSLPLLCGHNSLADADDRSVDIIPLDHRTGLAADDQVQSVARIGPIYWFFRVEASCDGLLVLSINCMSLCIRNPATRQYAPLPLRYGVRLAGMYLQPPTGQYRLLLNNPHEQHLDAHQCAYYVFTLGSGQPPRRIGCLLHTEGLVLGTRSILLCGSLHWWTGQIIMVFDTIAESFRQMCSPVVSARARLFEMDGKLAMYRFNDAATDIDIWVLEDYKSEVWALKHRVELPVAQLAVQFGEFCPRWKAVVQSCDGDVLLLVRFGDWLLQLDINGKLVASFHSKALCTTHLHIKQTLVPHTFFPALEGYAVNARPFI</sequence>